<dbReference type="Gene3D" id="3.50.50.60">
    <property type="entry name" value="FAD/NAD(P)-binding domain"/>
    <property type="match status" value="2"/>
</dbReference>
<comment type="similarity">
    <text evidence="2 6">Belongs to the GMC oxidoreductase family.</text>
</comment>
<evidence type="ECO:0000313" key="10">
    <source>
        <dbReference type="EMBL" id="CAB3778841.1"/>
    </source>
</evidence>
<comment type="cofactor">
    <cofactor evidence="1 5">
        <name>FAD</name>
        <dbReference type="ChEBI" id="CHEBI:57692"/>
    </cofactor>
</comment>
<keyword evidence="11" id="KW-1185">Reference proteome</keyword>
<feature type="binding site" evidence="5">
    <location>
        <position position="87"/>
    </location>
    <ligand>
        <name>FAD</name>
        <dbReference type="ChEBI" id="CHEBI:57692"/>
    </ligand>
</feature>
<evidence type="ECO:0000256" key="5">
    <source>
        <dbReference type="PIRSR" id="PIRSR000137-2"/>
    </source>
</evidence>
<feature type="domain" description="Glucose-methanol-choline oxidoreductase N-terminal" evidence="9">
    <location>
        <begin position="313"/>
        <end position="327"/>
    </location>
</feature>
<dbReference type="Proteomes" id="UP000494115">
    <property type="component" value="Unassembled WGS sequence"/>
</dbReference>
<dbReference type="EMBL" id="CADIKM010000002">
    <property type="protein sequence ID" value="CAB3778841.1"/>
    <property type="molecule type" value="Genomic_DNA"/>
</dbReference>
<dbReference type="PANTHER" id="PTHR11552">
    <property type="entry name" value="GLUCOSE-METHANOL-CHOLINE GMC OXIDOREDUCTASE"/>
    <property type="match status" value="1"/>
</dbReference>
<reference evidence="10 11" key="1">
    <citation type="submission" date="2020-04" db="EMBL/GenBank/DDBJ databases">
        <authorList>
            <person name="De Canck E."/>
        </authorList>
    </citation>
    <scope>NUCLEOTIDE SEQUENCE [LARGE SCALE GENOMIC DNA]</scope>
    <source>
        <strain evidence="10 11">LMG 28138</strain>
    </source>
</reference>
<dbReference type="PROSITE" id="PS00623">
    <property type="entry name" value="GMC_OXRED_1"/>
    <property type="match status" value="1"/>
</dbReference>
<dbReference type="SUPFAM" id="SSF51905">
    <property type="entry name" value="FAD/NAD(P)-binding domain"/>
    <property type="match status" value="1"/>
</dbReference>
<keyword evidence="4 5" id="KW-0274">FAD</keyword>
<dbReference type="Gene3D" id="3.30.560.10">
    <property type="entry name" value="Glucose Oxidase, domain 3"/>
    <property type="match status" value="2"/>
</dbReference>
<evidence type="ECO:0000256" key="6">
    <source>
        <dbReference type="RuleBase" id="RU003968"/>
    </source>
</evidence>
<dbReference type="PROSITE" id="PS00624">
    <property type="entry name" value="GMC_OXRED_2"/>
    <property type="match status" value="1"/>
</dbReference>
<proteinExistence type="inferred from homology"/>
<feature type="compositionally biased region" description="Low complexity" evidence="7">
    <location>
        <begin position="251"/>
        <end position="273"/>
    </location>
</feature>
<organism evidence="10 11">
    <name type="scientific">Pararobbsia alpina</name>
    <dbReference type="NCBI Taxonomy" id="621374"/>
    <lineage>
        <taxon>Bacteria</taxon>
        <taxon>Pseudomonadati</taxon>
        <taxon>Pseudomonadota</taxon>
        <taxon>Betaproteobacteria</taxon>
        <taxon>Burkholderiales</taxon>
        <taxon>Burkholderiaceae</taxon>
        <taxon>Pararobbsia</taxon>
    </lineage>
</organism>
<dbReference type="PIRSF" id="PIRSF000137">
    <property type="entry name" value="Alcohol_oxidase"/>
    <property type="match status" value="1"/>
</dbReference>
<protein>
    <submittedName>
        <fullName evidence="10">Alcohol dehydrogenase [acceptor]</fullName>
        <ecNumber evidence="10">1.1.99.-</ecNumber>
    </submittedName>
</protein>
<evidence type="ECO:0000313" key="11">
    <source>
        <dbReference type="Proteomes" id="UP000494115"/>
    </source>
</evidence>
<evidence type="ECO:0000256" key="3">
    <source>
        <dbReference type="ARBA" id="ARBA00022630"/>
    </source>
</evidence>
<evidence type="ECO:0000259" key="9">
    <source>
        <dbReference type="PROSITE" id="PS00624"/>
    </source>
</evidence>
<dbReference type="PANTHER" id="PTHR11552:SF147">
    <property type="entry name" value="CHOLINE DEHYDROGENASE, MITOCHONDRIAL"/>
    <property type="match status" value="1"/>
</dbReference>
<gene>
    <name evidence="10" type="primary">alkJ_1</name>
    <name evidence="10" type="ORF">LMG28138_00640</name>
</gene>
<evidence type="ECO:0000256" key="4">
    <source>
        <dbReference type="ARBA" id="ARBA00022827"/>
    </source>
</evidence>
<evidence type="ECO:0000256" key="2">
    <source>
        <dbReference type="ARBA" id="ARBA00010790"/>
    </source>
</evidence>
<evidence type="ECO:0000259" key="8">
    <source>
        <dbReference type="PROSITE" id="PS00623"/>
    </source>
</evidence>
<dbReference type="InterPro" id="IPR012132">
    <property type="entry name" value="GMC_OxRdtase"/>
</dbReference>
<dbReference type="InterPro" id="IPR000172">
    <property type="entry name" value="GMC_OxRdtase_N"/>
</dbReference>
<dbReference type="GO" id="GO:0016614">
    <property type="term" value="F:oxidoreductase activity, acting on CH-OH group of donors"/>
    <property type="evidence" value="ECO:0007669"/>
    <property type="project" value="InterPro"/>
</dbReference>
<feature type="compositionally biased region" description="Gly residues" evidence="7">
    <location>
        <begin position="241"/>
        <end position="250"/>
    </location>
</feature>
<accession>A0A6S7AVD9</accession>
<dbReference type="GO" id="GO:0050660">
    <property type="term" value="F:flavin adenine dinucleotide binding"/>
    <property type="evidence" value="ECO:0007669"/>
    <property type="project" value="InterPro"/>
</dbReference>
<feature type="region of interest" description="Disordered" evidence="7">
    <location>
        <begin position="239"/>
        <end position="283"/>
    </location>
</feature>
<evidence type="ECO:0000256" key="7">
    <source>
        <dbReference type="SAM" id="MobiDB-lite"/>
    </source>
</evidence>
<sequence length="620" mass="65742">MAHHEGDFDYVIVGAGTAGCVLANRLSADPSVSVLLLEAGGKDDYHWIHIPVGYLYCIDNPRTDWRYKTLAEPGLNGRSLGYPRGRVLGGSSSINGMIYMRGQREDYDAWARLTGDAAWSWDAVLPVFKRSEDHHGGANAWHGLGGEWAVRKQRLRWKILDAFSSAAAQAGIPAIDDFNRGDNFGVSYFDVNQKGGLRWSAAKGFLRPASKRPNLTIITGAHATRLMLAPAEVDECDEHGAGGGIKGSTAGGSSASSGAATAGGAPRTKAGTGHAARTAKPGSAPTRCCGVEFLGGGELRFARARREVLMAAGAINSPQLLEVSGIGDADRLGRLGIPVMQPLSGVGENLQDHLQLRMSFKVSHVATLNTMSARWWGKLAIGMRYALLRSGPMSMAPSQLGAFARSGLDSSGRADLEYHVQPLSLDRFGEPLHAFDAFTASVCHVRPTSRGSVHIVSADPLIAPAIAPNYLSTEYDRQVAAKAIQLTRRIAASEALAPYRPEEYKPGPQYQTDAELAEAAGAIGTTIFHPVGTCRMGRPDDPGTVVDSRLRVLGVDGLRVVDASVMPTITSGNTNSPTLMIAERAARMILEGDIAPARAEAVEPLAEASGSTLASTLTSN</sequence>
<dbReference type="Pfam" id="PF05199">
    <property type="entry name" value="GMC_oxred_C"/>
    <property type="match status" value="1"/>
</dbReference>
<dbReference type="EC" id="1.1.99.-" evidence="10"/>
<feature type="domain" description="Glucose-methanol-choline oxidoreductase N-terminal" evidence="8">
    <location>
        <begin position="85"/>
        <end position="108"/>
    </location>
</feature>
<dbReference type="SUPFAM" id="SSF54373">
    <property type="entry name" value="FAD-linked reductases, C-terminal domain"/>
    <property type="match status" value="1"/>
</dbReference>
<dbReference type="Pfam" id="PF00732">
    <property type="entry name" value="GMC_oxred_N"/>
    <property type="match status" value="2"/>
</dbReference>
<evidence type="ECO:0000256" key="1">
    <source>
        <dbReference type="ARBA" id="ARBA00001974"/>
    </source>
</evidence>
<keyword evidence="3 6" id="KW-0285">Flavoprotein</keyword>
<dbReference type="AlphaFoldDB" id="A0A6S7AVD9"/>
<keyword evidence="10" id="KW-0560">Oxidoreductase</keyword>
<name>A0A6S7AVD9_9BURK</name>
<dbReference type="InterPro" id="IPR036188">
    <property type="entry name" value="FAD/NAD-bd_sf"/>
</dbReference>
<dbReference type="InterPro" id="IPR007867">
    <property type="entry name" value="GMC_OxRtase_C"/>
</dbReference>